<feature type="non-terminal residue" evidence="2">
    <location>
        <position position="173"/>
    </location>
</feature>
<evidence type="ECO:0000256" key="1">
    <source>
        <dbReference type="SAM" id="MobiDB-lite"/>
    </source>
</evidence>
<gene>
    <name evidence="2" type="ORF">AVDCRST_MAG31-2440</name>
</gene>
<feature type="compositionally biased region" description="Basic and acidic residues" evidence="1">
    <location>
        <begin position="39"/>
        <end position="52"/>
    </location>
</feature>
<dbReference type="AlphaFoldDB" id="A0A6J4TTE3"/>
<protein>
    <submittedName>
        <fullName evidence="2">Carbonic anhydrase, gamma class</fullName>
        <ecNumber evidence="2">4.2.1.1</ecNumber>
    </submittedName>
</protein>
<feature type="non-terminal residue" evidence="2">
    <location>
        <position position="1"/>
    </location>
</feature>
<organism evidence="2">
    <name type="scientific">uncultured Sphingomonas sp</name>
    <dbReference type="NCBI Taxonomy" id="158754"/>
    <lineage>
        <taxon>Bacteria</taxon>
        <taxon>Pseudomonadati</taxon>
        <taxon>Pseudomonadota</taxon>
        <taxon>Alphaproteobacteria</taxon>
        <taxon>Sphingomonadales</taxon>
        <taxon>Sphingomonadaceae</taxon>
        <taxon>Sphingomonas</taxon>
        <taxon>environmental samples</taxon>
    </lineage>
</organism>
<feature type="compositionally biased region" description="Basic and acidic residues" evidence="1">
    <location>
        <begin position="118"/>
        <end position="147"/>
    </location>
</feature>
<feature type="compositionally biased region" description="Basic residues" evidence="1">
    <location>
        <begin position="1"/>
        <end position="12"/>
    </location>
</feature>
<reference evidence="2" key="1">
    <citation type="submission" date="2020-02" db="EMBL/GenBank/DDBJ databases">
        <authorList>
            <person name="Meier V. D."/>
        </authorList>
    </citation>
    <scope>NUCLEOTIDE SEQUENCE</scope>
    <source>
        <strain evidence="2">AVDCRST_MAG31</strain>
    </source>
</reference>
<keyword evidence="2" id="KW-0456">Lyase</keyword>
<feature type="region of interest" description="Disordered" evidence="1">
    <location>
        <begin position="1"/>
        <end position="155"/>
    </location>
</feature>
<name>A0A6J4TTE3_9SPHN</name>
<dbReference type="EMBL" id="CADCWA010000186">
    <property type="protein sequence ID" value="CAA9531556.1"/>
    <property type="molecule type" value="Genomic_DNA"/>
</dbReference>
<dbReference type="EC" id="4.2.1.1" evidence="2"/>
<dbReference type="GO" id="GO:0004089">
    <property type="term" value="F:carbonate dehydratase activity"/>
    <property type="evidence" value="ECO:0007669"/>
    <property type="project" value="UniProtKB-EC"/>
</dbReference>
<sequence length="173" mass="18675">AAIRMGRPRTHAGGRSLGGALRRPHRRRPPGCAGQRMVRGGDPRGQHPDPGRRGQQHPGRRGVSFGRGCAPDGGARRDGRASGHSPRLHSGRRSADRDGRPRAQWRAGRGRVHRRRGGSGDRRQDLRGGHADRRHPGQDRAAAERSGDGGAADLRRTLCRKGSALRGWAPPAL</sequence>
<accession>A0A6J4TTE3</accession>
<proteinExistence type="predicted"/>
<evidence type="ECO:0000313" key="2">
    <source>
        <dbReference type="EMBL" id="CAA9531556.1"/>
    </source>
</evidence>
<feature type="compositionally biased region" description="Basic residues" evidence="1">
    <location>
        <begin position="108"/>
        <end position="117"/>
    </location>
</feature>